<accession>F9T6E3</accession>
<sequence length="365" mass="40029">MKKSIIATAIAAMATVSVVNTATACSSVSAMTEHGTLVMRSMDWDQDQKVEAIAKVFPVGSELQADTPSYKNAAQWKTKYHVVSLTDDNIFHGTAYDSANDQGLNVHGQYQEDSGAFLKQHKNSDDGAPAVNLGMLTVFIASNYANVDEAIKGLEKGEWQPAFSDPLMAGMDAEHLVPPHFNLRDSDGNVALIQLNEGGEIKVWRGSANDDLRFVTNEPLYQEHIEYKKQVDVDNTANNMPADYSSLNRYVRGLHHAENQSFEGLNYNQAMAAQRLAFNSAVAIPLDIQVTQDPRESGESFGLFPTFFATQYNLNTGDVVHDNLYDGAHIKFNINDTKGMTEISCANLTQQSAAGEYVPSFAQCN</sequence>
<feature type="chain" id="PRO_5003393983" evidence="3">
    <location>
        <begin position="25"/>
        <end position="365"/>
    </location>
</feature>
<evidence type="ECO:0000256" key="1">
    <source>
        <dbReference type="ARBA" id="ARBA00006625"/>
    </source>
</evidence>
<dbReference type="GO" id="GO:0016787">
    <property type="term" value="F:hydrolase activity"/>
    <property type="evidence" value="ECO:0007669"/>
    <property type="project" value="UniProtKB-KW"/>
</dbReference>
<dbReference type="EMBL" id="CP009355">
    <property type="protein sequence ID" value="AIW16703.1"/>
    <property type="molecule type" value="Genomic_DNA"/>
</dbReference>
<evidence type="ECO:0000259" key="4">
    <source>
        <dbReference type="Pfam" id="PF02275"/>
    </source>
</evidence>
<dbReference type="eggNOG" id="COG3049">
    <property type="taxonomic scope" value="Bacteria"/>
</dbReference>
<dbReference type="RefSeq" id="WP_004745076.1">
    <property type="nucleotide sequence ID" value="NZ_AFWI01000152.1"/>
</dbReference>
<evidence type="ECO:0000313" key="7">
    <source>
        <dbReference type="Proteomes" id="UP000003836"/>
    </source>
</evidence>
<dbReference type="InterPro" id="IPR029132">
    <property type="entry name" value="CBAH/NAAA_C"/>
</dbReference>
<dbReference type="STRING" id="1051646.IX91_21730"/>
<evidence type="ECO:0000313" key="8">
    <source>
        <dbReference type="Proteomes" id="UP000030071"/>
    </source>
</evidence>
<reference evidence="6" key="1">
    <citation type="submission" date="2011-08" db="EMBL/GenBank/DDBJ databases">
        <authorList>
            <person name="Hoffman M."/>
            <person name="Strain E.A."/>
            <person name="Brown E."/>
            <person name="Allard M.W."/>
        </authorList>
    </citation>
    <scope>NUCLEOTIDE SEQUENCE</scope>
    <source>
        <strain evidence="6">ATCC 19109</strain>
    </source>
</reference>
<evidence type="ECO:0000313" key="5">
    <source>
        <dbReference type="EMBL" id="AIW16703.1"/>
    </source>
</evidence>
<dbReference type="Proteomes" id="UP000003836">
    <property type="component" value="Unassembled WGS sequence"/>
</dbReference>
<evidence type="ECO:0000313" key="6">
    <source>
        <dbReference type="EMBL" id="EGU54606.1"/>
    </source>
</evidence>
<dbReference type="Pfam" id="PF02275">
    <property type="entry name" value="CBAH"/>
    <property type="match status" value="1"/>
</dbReference>
<proteinExistence type="inferred from homology"/>
<feature type="signal peptide" evidence="3">
    <location>
        <begin position="1"/>
        <end position="24"/>
    </location>
</feature>
<dbReference type="PROSITE" id="PS51257">
    <property type="entry name" value="PROKAR_LIPOPROTEIN"/>
    <property type="match status" value="1"/>
</dbReference>
<evidence type="ECO:0000256" key="3">
    <source>
        <dbReference type="SAM" id="SignalP"/>
    </source>
</evidence>
<dbReference type="AlphaFoldDB" id="F9T6E3"/>
<dbReference type="EMBL" id="AFWI01000152">
    <property type="protein sequence ID" value="EGU54606.1"/>
    <property type="molecule type" value="Genomic_DNA"/>
</dbReference>
<organism evidence="5 8">
    <name type="scientific">Vibrio tubiashii ATCC 19109</name>
    <dbReference type="NCBI Taxonomy" id="1051646"/>
    <lineage>
        <taxon>Bacteria</taxon>
        <taxon>Pseudomonadati</taxon>
        <taxon>Pseudomonadota</taxon>
        <taxon>Gammaproteobacteria</taxon>
        <taxon>Vibrionales</taxon>
        <taxon>Vibrionaceae</taxon>
        <taxon>Vibrio</taxon>
        <taxon>Vibrio oreintalis group</taxon>
    </lineage>
</organism>
<gene>
    <name evidence="5" type="ORF">IX91_21730</name>
    <name evidence="6" type="ORF">VITU9109_13651</name>
</gene>
<keyword evidence="7" id="KW-1185">Reference proteome</keyword>
<reference evidence="6 7" key="2">
    <citation type="journal article" date="2012" name="Int. J. Syst. Evol. Microbiol.">
        <title>Vibrio caribbeanicus sp. nov., isolated from the marine sponge Scleritoderma cyanea.</title>
        <authorList>
            <person name="Hoffmann M."/>
            <person name="Monday S.R."/>
            <person name="Allard M.W."/>
            <person name="Strain E.A."/>
            <person name="Whittaker P."/>
            <person name="Naum M."/>
            <person name="McCarthy P.J."/>
            <person name="Lopez J.V."/>
            <person name="Fischer M."/>
            <person name="Brown E.W."/>
        </authorList>
    </citation>
    <scope>NUCLEOTIDE SEQUENCE [LARGE SCALE GENOMIC DNA]</scope>
    <source>
        <strain evidence="6 7">ATCC 19109</strain>
    </source>
</reference>
<dbReference type="InterPro" id="IPR052193">
    <property type="entry name" value="Peptidase_C59"/>
</dbReference>
<keyword evidence="3" id="KW-0732">Signal</keyword>
<dbReference type="KEGG" id="vtu:IX91_21730"/>
<reference evidence="5 8" key="3">
    <citation type="submission" date="2014-08" db="EMBL/GenBank/DDBJ databases">
        <title>First Complete Genome Sequence of the Shellfish Pathogen Vibrio tubiashii.</title>
        <authorList>
            <person name="Richards G.P."/>
            <person name="Needleman D.S."/>
            <person name="Watson M.A."/>
            <person name="Bono J.L."/>
        </authorList>
    </citation>
    <scope>NUCLEOTIDE SEQUENCE [LARGE SCALE GENOMIC DNA]</scope>
    <source>
        <strain evidence="5 8">ATCC 19109</strain>
    </source>
</reference>
<dbReference type="InterPro" id="IPR029055">
    <property type="entry name" value="Ntn_hydrolases_N"/>
</dbReference>
<dbReference type="HOGENOM" id="CLU_778324_0_0_6"/>
<dbReference type="Gene3D" id="3.60.60.10">
    <property type="entry name" value="Penicillin V Acylase, Chain A"/>
    <property type="match status" value="1"/>
</dbReference>
<dbReference type="GeneID" id="23447345"/>
<dbReference type="PANTHER" id="PTHR35527:SF2">
    <property type="entry name" value="HYDROLASE"/>
    <property type="match status" value="1"/>
</dbReference>
<protein>
    <submittedName>
        <fullName evidence="5">Choloylglycine hydrolase</fullName>
    </submittedName>
</protein>
<name>F9T6E3_9VIBR</name>
<comment type="similarity">
    <text evidence="1">Belongs to the peptidase C59 family.</text>
</comment>
<evidence type="ECO:0000256" key="2">
    <source>
        <dbReference type="ARBA" id="ARBA00022801"/>
    </source>
</evidence>
<dbReference type="Proteomes" id="UP000030071">
    <property type="component" value="Chromosome 2"/>
</dbReference>
<dbReference type="PANTHER" id="PTHR35527">
    <property type="entry name" value="CHOLOYLGLYCINE HYDROLASE"/>
    <property type="match status" value="1"/>
</dbReference>
<feature type="domain" description="Choloylglycine hydrolase/NAAA C-terminal" evidence="4">
    <location>
        <begin position="25"/>
        <end position="254"/>
    </location>
</feature>
<keyword evidence="2 5" id="KW-0378">Hydrolase</keyword>
<dbReference type="PATRIC" id="fig|1051646.9.peg.4269"/>
<dbReference type="SUPFAM" id="SSF56235">
    <property type="entry name" value="N-terminal nucleophile aminohydrolases (Ntn hydrolases)"/>
    <property type="match status" value="1"/>
</dbReference>